<keyword evidence="2" id="KW-0812">Transmembrane</keyword>
<comment type="caution">
    <text evidence="3">The sequence shown here is derived from an EMBL/GenBank/DDBJ whole genome shotgun (WGS) entry which is preliminary data.</text>
</comment>
<dbReference type="AlphaFoldDB" id="A0AAD7J5T4"/>
<feature type="transmembrane region" description="Helical" evidence="2">
    <location>
        <begin position="95"/>
        <end position="118"/>
    </location>
</feature>
<evidence type="ECO:0000256" key="2">
    <source>
        <dbReference type="SAM" id="Phobius"/>
    </source>
</evidence>
<protein>
    <submittedName>
        <fullName evidence="3">Uncharacterized protein</fullName>
    </submittedName>
</protein>
<feature type="compositionally biased region" description="Basic and acidic residues" evidence="1">
    <location>
        <begin position="211"/>
        <end position="226"/>
    </location>
</feature>
<proteinExistence type="predicted"/>
<keyword evidence="2" id="KW-0472">Membrane</keyword>
<evidence type="ECO:0000313" key="4">
    <source>
        <dbReference type="Proteomes" id="UP001215598"/>
    </source>
</evidence>
<evidence type="ECO:0000256" key="1">
    <source>
        <dbReference type="SAM" id="MobiDB-lite"/>
    </source>
</evidence>
<keyword evidence="4" id="KW-1185">Reference proteome</keyword>
<dbReference type="Proteomes" id="UP001215598">
    <property type="component" value="Unassembled WGS sequence"/>
</dbReference>
<feature type="region of interest" description="Disordered" evidence="1">
    <location>
        <begin position="52"/>
        <end position="71"/>
    </location>
</feature>
<keyword evidence="2" id="KW-1133">Transmembrane helix</keyword>
<sequence>MLPVEVQRWRLARKSTRRGMCRNREFSRWIAFVVYSFFQLADSAVIVRRAPPPQTSDSLDPSVGPDPSVGAAAQTETAQAANVTPSTAWSQTNEITIIAVVIGGVFLLGFGLVIWIILRRNRKALERQTQTLEPSGPEFCKDVSSAFDAKVVPVVYDNNLESGVNRSSWASYVISIPPRDDTLSPSNTISTRQLYISNQVRRAREKAAELEEKSVIARSPSTRDRPSSWTGSEVTAAPSPSDELPPVPSGSKSSSNPADEKLENAIRRIEVLNDRICELELQRESFGALGQSDHTLGFRNNNNMPI</sequence>
<name>A0AAD7J5T4_9AGAR</name>
<gene>
    <name evidence="3" type="ORF">B0H16DRAFT_669253</name>
</gene>
<accession>A0AAD7J5T4</accession>
<organism evidence="3 4">
    <name type="scientific">Mycena metata</name>
    <dbReference type="NCBI Taxonomy" id="1033252"/>
    <lineage>
        <taxon>Eukaryota</taxon>
        <taxon>Fungi</taxon>
        <taxon>Dikarya</taxon>
        <taxon>Basidiomycota</taxon>
        <taxon>Agaricomycotina</taxon>
        <taxon>Agaricomycetes</taxon>
        <taxon>Agaricomycetidae</taxon>
        <taxon>Agaricales</taxon>
        <taxon>Marasmiineae</taxon>
        <taxon>Mycenaceae</taxon>
        <taxon>Mycena</taxon>
    </lineage>
</organism>
<dbReference type="EMBL" id="JARKIB010000044">
    <property type="protein sequence ID" value="KAJ7757642.1"/>
    <property type="molecule type" value="Genomic_DNA"/>
</dbReference>
<evidence type="ECO:0000313" key="3">
    <source>
        <dbReference type="EMBL" id="KAJ7757642.1"/>
    </source>
</evidence>
<reference evidence="3" key="1">
    <citation type="submission" date="2023-03" db="EMBL/GenBank/DDBJ databases">
        <title>Massive genome expansion in bonnet fungi (Mycena s.s.) driven by repeated elements and novel gene families across ecological guilds.</title>
        <authorList>
            <consortium name="Lawrence Berkeley National Laboratory"/>
            <person name="Harder C.B."/>
            <person name="Miyauchi S."/>
            <person name="Viragh M."/>
            <person name="Kuo A."/>
            <person name="Thoen E."/>
            <person name="Andreopoulos B."/>
            <person name="Lu D."/>
            <person name="Skrede I."/>
            <person name="Drula E."/>
            <person name="Henrissat B."/>
            <person name="Morin E."/>
            <person name="Kohler A."/>
            <person name="Barry K."/>
            <person name="LaButti K."/>
            <person name="Morin E."/>
            <person name="Salamov A."/>
            <person name="Lipzen A."/>
            <person name="Mereny Z."/>
            <person name="Hegedus B."/>
            <person name="Baldrian P."/>
            <person name="Stursova M."/>
            <person name="Weitz H."/>
            <person name="Taylor A."/>
            <person name="Grigoriev I.V."/>
            <person name="Nagy L.G."/>
            <person name="Martin F."/>
            <person name="Kauserud H."/>
        </authorList>
    </citation>
    <scope>NUCLEOTIDE SEQUENCE</scope>
    <source>
        <strain evidence="3">CBHHK182m</strain>
    </source>
</reference>
<feature type="region of interest" description="Disordered" evidence="1">
    <location>
        <begin position="211"/>
        <end position="261"/>
    </location>
</feature>